<keyword evidence="3" id="KW-1185">Reference proteome</keyword>
<evidence type="ECO:0000313" key="3">
    <source>
        <dbReference type="Proteomes" id="UP000001064"/>
    </source>
</evidence>
<protein>
    <recommendedName>
        <fullName evidence="4">GATA-type domain-containing protein</fullName>
    </recommendedName>
</protein>
<dbReference type="VEuPathDB" id="AmoebaDB:DICPUDRAFT_77381"/>
<evidence type="ECO:0008006" key="4">
    <source>
        <dbReference type="Google" id="ProtNLM"/>
    </source>
</evidence>
<evidence type="ECO:0000256" key="1">
    <source>
        <dbReference type="SAM" id="MobiDB-lite"/>
    </source>
</evidence>
<dbReference type="EMBL" id="GL871011">
    <property type="protein sequence ID" value="EGC37005.1"/>
    <property type="molecule type" value="Genomic_DNA"/>
</dbReference>
<reference evidence="3" key="1">
    <citation type="journal article" date="2011" name="Genome Biol.">
        <title>Comparative genomics of the social amoebae Dictyostelium discoideum and Dictyostelium purpureum.</title>
        <authorList>
            <consortium name="US DOE Joint Genome Institute (JGI-PGF)"/>
            <person name="Sucgang R."/>
            <person name="Kuo A."/>
            <person name="Tian X."/>
            <person name="Salerno W."/>
            <person name="Parikh A."/>
            <person name="Feasley C.L."/>
            <person name="Dalin E."/>
            <person name="Tu H."/>
            <person name="Huang E."/>
            <person name="Barry K."/>
            <person name="Lindquist E."/>
            <person name="Shapiro H."/>
            <person name="Bruce D."/>
            <person name="Schmutz J."/>
            <person name="Salamov A."/>
            <person name="Fey P."/>
            <person name="Gaudet P."/>
            <person name="Anjard C."/>
            <person name="Babu M.M."/>
            <person name="Basu S."/>
            <person name="Bushmanova Y."/>
            <person name="van der Wel H."/>
            <person name="Katoh-Kurasawa M."/>
            <person name="Dinh C."/>
            <person name="Coutinho P.M."/>
            <person name="Saito T."/>
            <person name="Elias M."/>
            <person name="Schaap P."/>
            <person name="Kay R.R."/>
            <person name="Henrissat B."/>
            <person name="Eichinger L."/>
            <person name="Rivero F."/>
            <person name="Putnam N.H."/>
            <person name="West C.M."/>
            <person name="Loomis W.F."/>
            <person name="Chisholm R.L."/>
            <person name="Shaulsky G."/>
            <person name="Strassmann J.E."/>
            <person name="Queller D.C."/>
            <person name="Kuspa A."/>
            <person name="Grigoriev I.V."/>
        </authorList>
    </citation>
    <scope>NUCLEOTIDE SEQUENCE [LARGE SCALE GENOMIC DNA]</scope>
    <source>
        <strain evidence="3">QSDP1</strain>
    </source>
</reference>
<feature type="region of interest" description="Disordered" evidence="1">
    <location>
        <begin position="104"/>
        <end position="135"/>
    </location>
</feature>
<accession>F0ZGF8</accession>
<dbReference type="InParanoid" id="F0ZGF8"/>
<dbReference type="AlphaFoldDB" id="F0ZGF8"/>
<dbReference type="RefSeq" id="XP_003286502.1">
    <property type="nucleotide sequence ID" value="XM_003286454.1"/>
</dbReference>
<dbReference type="SUPFAM" id="SSF57716">
    <property type="entry name" value="Glucocorticoid receptor-like (DNA-binding domain)"/>
    <property type="match status" value="1"/>
</dbReference>
<feature type="region of interest" description="Disordered" evidence="1">
    <location>
        <begin position="194"/>
        <end position="215"/>
    </location>
</feature>
<dbReference type="KEGG" id="dpp:DICPUDRAFT_77381"/>
<proteinExistence type="predicted"/>
<dbReference type="GeneID" id="10503877"/>
<sequence>MSYYQNSFNLTKSFKNNNNQNVCKYFFNHFENSSPNNFNQFEKLPSQSTYLPQSPQLQQLQSPQSNFIDEFQSLQMTFLMPPPKVGPLVNEGFKSMISDFKLSGTKRKKGSKQTKINSQPKAKLTESKRKVGRPKAIRPADQLCNFCHKVVAGVWRKARYPNSDGVYPQVCNACGLRDIKDSRVVNRLIRKFQKNPPPKRTLKHKKSTTQKYSQA</sequence>
<dbReference type="Proteomes" id="UP000001064">
    <property type="component" value="Unassembled WGS sequence"/>
</dbReference>
<evidence type="ECO:0000313" key="2">
    <source>
        <dbReference type="EMBL" id="EGC37005.1"/>
    </source>
</evidence>
<name>F0ZGF8_DICPU</name>
<organism evidence="2 3">
    <name type="scientific">Dictyostelium purpureum</name>
    <name type="common">Slime mold</name>
    <dbReference type="NCBI Taxonomy" id="5786"/>
    <lineage>
        <taxon>Eukaryota</taxon>
        <taxon>Amoebozoa</taxon>
        <taxon>Evosea</taxon>
        <taxon>Eumycetozoa</taxon>
        <taxon>Dictyostelia</taxon>
        <taxon>Dictyosteliales</taxon>
        <taxon>Dictyosteliaceae</taxon>
        <taxon>Dictyostelium</taxon>
    </lineage>
</organism>
<gene>
    <name evidence="2" type="ORF">DICPUDRAFT_77381</name>
</gene>